<dbReference type="KEGG" id="ksk:KSE_35720"/>
<reference evidence="1 2" key="1">
    <citation type="journal article" date="2010" name="DNA Res.">
        <title>Genome sequence of Kitasatospora setae NBRC 14216T: an evolutionary snapshot of the family Streptomycetaceae.</title>
        <authorList>
            <person name="Ichikawa N."/>
            <person name="Oguchi A."/>
            <person name="Ikeda H."/>
            <person name="Ishikawa J."/>
            <person name="Kitani S."/>
            <person name="Watanabe Y."/>
            <person name="Nakamura S."/>
            <person name="Katano Y."/>
            <person name="Kishi E."/>
            <person name="Sasagawa M."/>
            <person name="Ankai A."/>
            <person name="Fukui S."/>
            <person name="Hashimoto Y."/>
            <person name="Kamata S."/>
            <person name="Otoguro M."/>
            <person name="Tanikawa S."/>
            <person name="Nihira T."/>
            <person name="Horinouchi S."/>
            <person name="Ohnishi Y."/>
            <person name="Hayakawa M."/>
            <person name="Kuzuyama T."/>
            <person name="Arisawa A."/>
            <person name="Nomoto F."/>
            <person name="Miura H."/>
            <person name="Takahashi Y."/>
            <person name="Fujita N."/>
        </authorList>
    </citation>
    <scope>NUCLEOTIDE SEQUENCE [LARGE SCALE GENOMIC DNA]</scope>
    <source>
        <strain evidence="2">ATCC 33774 / DSM 43861 / JCM 3304 / KCC A-0304 / NBRC 14216 / KM-6054</strain>
    </source>
</reference>
<proteinExistence type="predicted"/>
<dbReference type="AlphaFoldDB" id="E4NDU6"/>
<gene>
    <name evidence="1" type="ordered locus">KSE_35720</name>
</gene>
<dbReference type="STRING" id="452652.KSE_35720"/>
<name>E4NDU6_KITSK</name>
<dbReference type="EMBL" id="AP010968">
    <property type="protein sequence ID" value="BAJ29377.1"/>
    <property type="molecule type" value="Genomic_DNA"/>
</dbReference>
<keyword evidence="2" id="KW-1185">Reference proteome</keyword>
<dbReference type="Proteomes" id="UP000007076">
    <property type="component" value="Chromosome"/>
</dbReference>
<dbReference type="HOGENOM" id="CLU_2569301_0_0_11"/>
<accession>E4NDU6</accession>
<evidence type="ECO:0000313" key="2">
    <source>
        <dbReference type="Proteomes" id="UP000007076"/>
    </source>
</evidence>
<protein>
    <submittedName>
        <fullName evidence="1">Uncharacterized protein</fullName>
    </submittedName>
</protein>
<sequence>MPVGPHRRALPASAEPTICRTPLSGDPAEAAVIGNIALDDVGRVRCRRAATDLTRFGNLATQHHAPSTDELNARIKKALTA</sequence>
<organism evidence="1 2">
    <name type="scientific">Kitasatospora setae (strain ATCC 33774 / DSM 43861 / JCM 3304 / KCC A-0304 / NBRC 14216 / KM-6054)</name>
    <name type="common">Streptomyces setae</name>
    <dbReference type="NCBI Taxonomy" id="452652"/>
    <lineage>
        <taxon>Bacteria</taxon>
        <taxon>Bacillati</taxon>
        <taxon>Actinomycetota</taxon>
        <taxon>Actinomycetes</taxon>
        <taxon>Kitasatosporales</taxon>
        <taxon>Streptomycetaceae</taxon>
        <taxon>Kitasatospora</taxon>
    </lineage>
</organism>
<evidence type="ECO:0000313" key="1">
    <source>
        <dbReference type="EMBL" id="BAJ29377.1"/>
    </source>
</evidence>